<proteinExistence type="predicted"/>
<dbReference type="InterPro" id="IPR010602">
    <property type="entry name" value="DUF1186"/>
</dbReference>
<dbReference type="EMBL" id="CP002364">
    <property type="protein sequence ID" value="ADW19126.1"/>
    <property type="molecule type" value="Genomic_DNA"/>
</dbReference>
<feature type="compositionally biased region" description="Basic residues" evidence="1">
    <location>
        <begin position="277"/>
        <end position="287"/>
    </location>
</feature>
<organism evidence="2 3">
    <name type="scientific">Desulfobulbus propionicus (strain ATCC 33891 / DSM 2032 / VKM B-1956 / 1pr3)</name>
    <dbReference type="NCBI Taxonomy" id="577650"/>
    <lineage>
        <taxon>Bacteria</taxon>
        <taxon>Pseudomonadati</taxon>
        <taxon>Thermodesulfobacteriota</taxon>
        <taxon>Desulfobulbia</taxon>
        <taxon>Desulfobulbales</taxon>
        <taxon>Desulfobulbaceae</taxon>
        <taxon>Desulfobulbus</taxon>
    </lineage>
</organism>
<evidence type="ECO:0008006" key="4">
    <source>
        <dbReference type="Google" id="ProtNLM"/>
    </source>
</evidence>
<dbReference type="Proteomes" id="UP000006365">
    <property type="component" value="Chromosome"/>
</dbReference>
<protein>
    <recommendedName>
        <fullName evidence="4">DUF1186 domain-containing protein</fullName>
    </recommendedName>
</protein>
<sequence length="287" mass="32501">MSAPDVQTLLARFDQLTDTYMRDEVDQALHCQQELTPHLLKIIETVAENPLIYCLEGHNAHVYAASLLSHFCEPAAHLPLIRAFSIPEEQLVDLWGDMTTETLPTLLYRTCNGSIEAIKNLVNNREVDQYVRCAAMEALSYAVAFHPFHRDEVVRFFQGLFTGEEAARDSHFWGNLTATLCDLHPGDSMAIIRTAFAEGIVPPGFISLENVEEANKRSMEAAMDHLLTWVKARMPADIHAYISWFAEFHQQDHEQPAAKKPAPKKDKKKGSHDPQKAAKKVRKKNKR</sequence>
<evidence type="ECO:0000256" key="1">
    <source>
        <dbReference type="SAM" id="MobiDB-lite"/>
    </source>
</evidence>
<gene>
    <name evidence="2" type="ordered locus">Despr_2993</name>
</gene>
<reference evidence="2 3" key="1">
    <citation type="journal article" date="2011" name="Stand. Genomic Sci.">
        <title>Complete genome sequence of Desulfobulbus propionicus type strain (1pr3).</title>
        <authorList>
            <person name="Pagani I."/>
            <person name="Lapidus A."/>
            <person name="Nolan M."/>
            <person name="Lucas S."/>
            <person name="Hammon N."/>
            <person name="Deshpande S."/>
            <person name="Cheng J.F."/>
            <person name="Chertkov O."/>
            <person name="Davenport K."/>
            <person name="Tapia R."/>
            <person name="Han C."/>
            <person name="Goodwin L."/>
            <person name="Pitluck S."/>
            <person name="Liolios K."/>
            <person name="Mavromatis K."/>
            <person name="Ivanova N."/>
            <person name="Mikhailova N."/>
            <person name="Pati A."/>
            <person name="Chen A."/>
            <person name="Palaniappan K."/>
            <person name="Land M."/>
            <person name="Hauser L."/>
            <person name="Chang Y.J."/>
            <person name="Jeffries C.D."/>
            <person name="Detter J.C."/>
            <person name="Brambilla E."/>
            <person name="Kannan K.P."/>
            <person name="Djao O.D."/>
            <person name="Rohde M."/>
            <person name="Pukall R."/>
            <person name="Spring S."/>
            <person name="Goker M."/>
            <person name="Sikorski J."/>
            <person name="Woyke T."/>
            <person name="Bristow J."/>
            <person name="Eisen J.A."/>
            <person name="Markowitz V."/>
            <person name="Hugenholtz P."/>
            <person name="Kyrpides N.C."/>
            <person name="Klenk H.P."/>
        </authorList>
    </citation>
    <scope>NUCLEOTIDE SEQUENCE [LARGE SCALE GENOMIC DNA]</scope>
    <source>
        <strain evidence="3">ATCC 33891 / DSM 2032 / 1pr3</strain>
    </source>
</reference>
<evidence type="ECO:0000313" key="2">
    <source>
        <dbReference type="EMBL" id="ADW19126.1"/>
    </source>
</evidence>
<dbReference type="KEGG" id="dpr:Despr_2993"/>
<keyword evidence="3" id="KW-1185">Reference proteome</keyword>
<evidence type="ECO:0000313" key="3">
    <source>
        <dbReference type="Proteomes" id="UP000006365"/>
    </source>
</evidence>
<dbReference type="AlphaFoldDB" id="A0A7U4DQE1"/>
<dbReference type="RefSeq" id="WP_015725651.1">
    <property type="nucleotide sequence ID" value="NC_014972.1"/>
</dbReference>
<feature type="region of interest" description="Disordered" evidence="1">
    <location>
        <begin position="252"/>
        <end position="287"/>
    </location>
</feature>
<name>A0A7U4DQE1_DESPD</name>
<feature type="compositionally biased region" description="Basic residues" evidence="1">
    <location>
        <begin position="261"/>
        <end position="270"/>
    </location>
</feature>
<dbReference type="Pfam" id="PF06685">
    <property type="entry name" value="DUF1186"/>
    <property type="match status" value="1"/>
</dbReference>
<accession>A0A7U4DQE1</accession>